<feature type="transmembrane region" description="Helical" evidence="1">
    <location>
        <begin position="167"/>
        <end position="190"/>
    </location>
</feature>
<keyword evidence="1" id="KW-1133">Transmembrane helix</keyword>
<comment type="caution">
    <text evidence="2">The sequence shown here is derived from an EMBL/GenBank/DDBJ whole genome shotgun (WGS) entry which is preliminary data.</text>
</comment>
<accession>A0ABV4NUK9</accession>
<evidence type="ECO:0000313" key="2">
    <source>
        <dbReference type="EMBL" id="MFA0809402.1"/>
    </source>
</evidence>
<keyword evidence="3" id="KW-1185">Reference proteome</keyword>
<evidence type="ECO:0000313" key="3">
    <source>
        <dbReference type="Proteomes" id="UP001569428"/>
    </source>
</evidence>
<proteinExistence type="predicted"/>
<name>A0ABV4NUK9_9GAMM</name>
<sequence>MSKSLINIFYDFKYARSLIDGFYDFYLIRSGKGILYEVPIVIESGNTTEECNITVWAASENEAEERAIAYAHSIQIKKSEKIQDRTLGLILPLSYYKPKGFKRTLTSPIAFWRDPVYKKGYANMFGAIGYRFGMMTKLSISDLKKNVLSSNQETEVSLKSVTSALKVNIVSIFIWASLLIMGVLFLFLGIHPGYKDKFVISWLNPYLVSSVVCFTVGFIAEYKTMKDYKWLISKLDELKKRKED</sequence>
<evidence type="ECO:0000256" key="1">
    <source>
        <dbReference type="SAM" id="Phobius"/>
    </source>
</evidence>
<dbReference type="RefSeq" id="WP_371837023.1">
    <property type="nucleotide sequence ID" value="NZ_JBGMEK010000001.1"/>
</dbReference>
<protein>
    <recommendedName>
        <fullName evidence="4">DUF2812 domain-containing protein</fullName>
    </recommendedName>
</protein>
<dbReference type="EMBL" id="JBGMEK010000001">
    <property type="protein sequence ID" value="MFA0809402.1"/>
    <property type="molecule type" value="Genomic_DNA"/>
</dbReference>
<keyword evidence="1" id="KW-0812">Transmembrane</keyword>
<reference evidence="2 3" key="1">
    <citation type="submission" date="2024-08" db="EMBL/GenBank/DDBJ databases">
        <authorList>
            <person name="Ishaq N."/>
        </authorList>
    </citation>
    <scope>NUCLEOTIDE SEQUENCE [LARGE SCALE GENOMIC DNA]</scope>
    <source>
        <strain evidence="2 3">DSM 18651</strain>
    </source>
</reference>
<gene>
    <name evidence="2" type="ORF">ACCI49_00600</name>
</gene>
<keyword evidence="1" id="KW-0472">Membrane</keyword>
<dbReference type="Proteomes" id="UP001569428">
    <property type="component" value="Unassembled WGS sequence"/>
</dbReference>
<evidence type="ECO:0008006" key="4">
    <source>
        <dbReference type="Google" id="ProtNLM"/>
    </source>
</evidence>
<feature type="transmembrane region" description="Helical" evidence="1">
    <location>
        <begin position="202"/>
        <end position="220"/>
    </location>
</feature>
<organism evidence="2 3">
    <name type="scientific">Microbulbifer epialgicus</name>
    <dbReference type="NCBI Taxonomy" id="393907"/>
    <lineage>
        <taxon>Bacteria</taxon>
        <taxon>Pseudomonadati</taxon>
        <taxon>Pseudomonadota</taxon>
        <taxon>Gammaproteobacteria</taxon>
        <taxon>Cellvibrionales</taxon>
        <taxon>Microbulbiferaceae</taxon>
        <taxon>Microbulbifer</taxon>
    </lineage>
</organism>